<evidence type="ECO:0000313" key="3">
    <source>
        <dbReference type="Proteomes" id="UP001623591"/>
    </source>
</evidence>
<feature type="transmembrane region" description="Helical" evidence="1">
    <location>
        <begin position="184"/>
        <end position="201"/>
    </location>
</feature>
<sequence>MIQNNNELEIFKKLKKDLKPKLYWPIWNTIICSGPLLNLIFRYFLTRDMKNPTVAIILSVIAMIWTIIEWYWYVKERNDFNKNWGKVTIELQSLNIQDEPSKDIIGTIFDILMKTAIASLVLFFIFAAILIFAKYTFFKYLMIFSLLVFLLTAGGLIIVGTIMVFTFIRIIIKGGRLKEVLKRFILISTLSFIILIIINFIKYKNPEWIEAFLKSLLISLPTFLSIETFMLYKEIKKEYSLNTSPDEGDSKYT</sequence>
<feature type="transmembrane region" description="Helical" evidence="1">
    <location>
        <begin position="141"/>
        <end position="172"/>
    </location>
</feature>
<dbReference type="EMBL" id="JBJHZZ010000026">
    <property type="protein sequence ID" value="MFL0248674.1"/>
    <property type="molecule type" value="Genomic_DNA"/>
</dbReference>
<keyword evidence="3" id="KW-1185">Reference proteome</keyword>
<evidence type="ECO:0000313" key="2">
    <source>
        <dbReference type="EMBL" id="MFL0248674.1"/>
    </source>
</evidence>
<reference evidence="2 3" key="1">
    <citation type="submission" date="2024-11" db="EMBL/GenBank/DDBJ databases">
        <authorList>
            <person name="Heng Y.C."/>
            <person name="Lim A.C.H."/>
            <person name="Lee J.K.Y."/>
            <person name="Kittelmann S."/>
        </authorList>
    </citation>
    <scope>NUCLEOTIDE SEQUENCE [LARGE SCALE GENOMIC DNA]</scope>
    <source>
        <strain evidence="2 3">WILCCON 0185</strain>
    </source>
</reference>
<feature type="transmembrane region" description="Helical" evidence="1">
    <location>
        <begin position="22"/>
        <end position="41"/>
    </location>
</feature>
<name>A0ABW8T7Z3_9CLOT</name>
<keyword evidence="1" id="KW-1133">Transmembrane helix</keyword>
<protein>
    <submittedName>
        <fullName evidence="2">Uncharacterized protein</fullName>
    </submittedName>
</protein>
<evidence type="ECO:0000256" key="1">
    <source>
        <dbReference type="SAM" id="Phobius"/>
    </source>
</evidence>
<proteinExistence type="predicted"/>
<dbReference type="Proteomes" id="UP001623591">
    <property type="component" value="Unassembled WGS sequence"/>
</dbReference>
<comment type="caution">
    <text evidence="2">The sequence shown here is derived from an EMBL/GenBank/DDBJ whole genome shotgun (WGS) entry which is preliminary data.</text>
</comment>
<feature type="transmembrane region" description="Helical" evidence="1">
    <location>
        <begin position="213"/>
        <end position="232"/>
    </location>
</feature>
<dbReference type="RefSeq" id="WP_406771102.1">
    <property type="nucleotide sequence ID" value="NZ_JBJHZZ010000026.1"/>
</dbReference>
<gene>
    <name evidence="2" type="ORF">ACJDUG_17160</name>
</gene>
<organism evidence="2 3">
    <name type="scientific">Candidatus Clostridium stratigraminis</name>
    <dbReference type="NCBI Taxonomy" id="3381661"/>
    <lineage>
        <taxon>Bacteria</taxon>
        <taxon>Bacillati</taxon>
        <taxon>Bacillota</taxon>
        <taxon>Clostridia</taxon>
        <taxon>Eubacteriales</taxon>
        <taxon>Clostridiaceae</taxon>
        <taxon>Clostridium</taxon>
    </lineage>
</organism>
<accession>A0ABW8T7Z3</accession>
<feature type="transmembrane region" description="Helical" evidence="1">
    <location>
        <begin position="53"/>
        <end position="74"/>
    </location>
</feature>
<keyword evidence="1" id="KW-0472">Membrane</keyword>
<keyword evidence="1" id="KW-0812">Transmembrane</keyword>
<feature type="transmembrane region" description="Helical" evidence="1">
    <location>
        <begin position="111"/>
        <end position="135"/>
    </location>
</feature>